<dbReference type="EMBL" id="MPUH01000104">
    <property type="protein sequence ID" value="OMJ90357.1"/>
    <property type="molecule type" value="Genomic_DNA"/>
</dbReference>
<sequence length="376" mass="43716">MKAWIKLAIATIILAFIIEKCIIGSPNTERFSKSIIQKNLENQIGNILTETGKLQYSGYQLFPTLNWNPNIITSTTTGRLRLKKWDFYAVYTESITICVALADLGYFQNAFITIYEKNQEPITYEKLIPLWDQGELSDSAEVGKTFYNSSSFFVSFTNYNKNYKTIIARNDKIDIDLVFEKNSEQESMVYLGPFNEEMTQFFYSQKIYNYKVHGIIIVENRKYELNQELGMLDWVRSIWPYQGGWIWASGMGKYEDKNIALNLGELLKAKNATEATDDCIIVDNKLIKLGVVNANKSVKDENIWEFYTVNSEPNEKFGSIEGTFKVEKIFYKNINLWVFQSLLHQHFGEFEGKVTTLDGSFNFKIRGMLEVYYCRW</sequence>
<evidence type="ECO:0008006" key="4">
    <source>
        <dbReference type="Google" id="ProtNLM"/>
    </source>
</evidence>
<protein>
    <recommendedName>
        <fullName evidence="4">AttH domain-containing protein</fullName>
    </recommendedName>
</protein>
<evidence type="ECO:0000313" key="2">
    <source>
        <dbReference type="EMBL" id="OMJ90357.1"/>
    </source>
</evidence>
<dbReference type="AlphaFoldDB" id="A0A1R2CMW2"/>
<dbReference type="InterPro" id="IPR021243">
    <property type="entry name" value="DUF2804"/>
</dbReference>
<dbReference type="Pfam" id="PF10974">
    <property type="entry name" value="DUF2804"/>
    <property type="match status" value="1"/>
</dbReference>
<dbReference type="OrthoDB" id="2588322at2759"/>
<dbReference type="PANTHER" id="PTHR35868">
    <property type="entry name" value="DUF2804 DOMAIN-CONTAINING PROTEIN-RELATED"/>
    <property type="match status" value="1"/>
</dbReference>
<name>A0A1R2CMW2_9CILI</name>
<feature type="signal peptide" evidence="1">
    <location>
        <begin position="1"/>
        <end position="15"/>
    </location>
</feature>
<dbReference type="PANTHER" id="PTHR35868:SF3">
    <property type="entry name" value="DUF2804 DOMAIN-CONTAINING PROTEIN"/>
    <property type="match status" value="1"/>
</dbReference>
<evidence type="ECO:0000313" key="3">
    <source>
        <dbReference type="Proteomes" id="UP000187209"/>
    </source>
</evidence>
<dbReference type="Proteomes" id="UP000187209">
    <property type="component" value="Unassembled WGS sequence"/>
</dbReference>
<proteinExistence type="predicted"/>
<accession>A0A1R2CMW2</accession>
<gene>
    <name evidence="2" type="ORF">SteCoe_7270</name>
</gene>
<comment type="caution">
    <text evidence="2">The sequence shown here is derived from an EMBL/GenBank/DDBJ whole genome shotgun (WGS) entry which is preliminary data.</text>
</comment>
<feature type="chain" id="PRO_5013226700" description="AttH domain-containing protein" evidence="1">
    <location>
        <begin position="16"/>
        <end position="376"/>
    </location>
</feature>
<organism evidence="2 3">
    <name type="scientific">Stentor coeruleus</name>
    <dbReference type="NCBI Taxonomy" id="5963"/>
    <lineage>
        <taxon>Eukaryota</taxon>
        <taxon>Sar</taxon>
        <taxon>Alveolata</taxon>
        <taxon>Ciliophora</taxon>
        <taxon>Postciliodesmatophora</taxon>
        <taxon>Heterotrichea</taxon>
        <taxon>Heterotrichida</taxon>
        <taxon>Stentoridae</taxon>
        <taxon>Stentor</taxon>
    </lineage>
</organism>
<evidence type="ECO:0000256" key="1">
    <source>
        <dbReference type="SAM" id="SignalP"/>
    </source>
</evidence>
<keyword evidence="3" id="KW-1185">Reference proteome</keyword>
<keyword evidence="1" id="KW-0732">Signal</keyword>
<reference evidence="2 3" key="1">
    <citation type="submission" date="2016-11" db="EMBL/GenBank/DDBJ databases">
        <title>The macronuclear genome of Stentor coeruleus: a giant cell with tiny introns.</title>
        <authorList>
            <person name="Slabodnick M."/>
            <person name="Ruby J.G."/>
            <person name="Reiff S.B."/>
            <person name="Swart E.C."/>
            <person name="Gosai S."/>
            <person name="Prabakaran S."/>
            <person name="Witkowska E."/>
            <person name="Larue G.E."/>
            <person name="Fisher S."/>
            <person name="Freeman R.M."/>
            <person name="Gunawardena J."/>
            <person name="Chu W."/>
            <person name="Stover N.A."/>
            <person name="Gregory B.D."/>
            <person name="Nowacki M."/>
            <person name="Derisi J."/>
            <person name="Roy S.W."/>
            <person name="Marshall W.F."/>
            <person name="Sood P."/>
        </authorList>
    </citation>
    <scope>NUCLEOTIDE SEQUENCE [LARGE SCALE GENOMIC DNA]</scope>
    <source>
        <strain evidence="2">WM001</strain>
    </source>
</reference>